<accession>A0ABS3KU58</accession>
<proteinExistence type="predicted"/>
<gene>
    <name evidence="1" type="ORF">IAI61_15590</name>
</gene>
<evidence type="ECO:0000313" key="1">
    <source>
        <dbReference type="EMBL" id="MBO1080465.1"/>
    </source>
</evidence>
<reference evidence="1 2" key="1">
    <citation type="submission" date="2020-09" db="EMBL/GenBank/DDBJ databases">
        <title>Roseomonas.</title>
        <authorList>
            <person name="Zhu W."/>
        </authorList>
    </citation>
    <scope>NUCLEOTIDE SEQUENCE [LARGE SCALE GENOMIC DNA]</scope>
    <source>
        <strain evidence="1 2">573</strain>
    </source>
</reference>
<keyword evidence="2" id="KW-1185">Reference proteome</keyword>
<comment type="caution">
    <text evidence="1">The sequence shown here is derived from an EMBL/GenBank/DDBJ whole genome shotgun (WGS) entry which is preliminary data.</text>
</comment>
<name>A0ABS3KU58_9PROT</name>
<dbReference type="EMBL" id="JACTNG010000009">
    <property type="protein sequence ID" value="MBO1080465.1"/>
    <property type="molecule type" value="Genomic_DNA"/>
</dbReference>
<evidence type="ECO:0000313" key="2">
    <source>
        <dbReference type="Proteomes" id="UP001518989"/>
    </source>
</evidence>
<dbReference type="RefSeq" id="WP_207418460.1">
    <property type="nucleotide sequence ID" value="NZ_CP061177.1"/>
</dbReference>
<sequence length="725" mass="72647">MSAIRMPTEHIATPVPQAATSTALRIEEASVSARGVLLVRAAWQGPAAPAALELALDGHLLGTVPAGQAGRYEGWFVLEAAAAAGARQVSLRGGPGEATAAIAGRLGPTQGWFADRSWTASSDLAAALAPGAPGVLLVSDVLPRDGVARWLPVAQLAAALRQSGHRPLLLHFGALEDCQSDLATLLQQFDVVHHHATGAAPQGWDPASPGALPPVDRGLPQAVAAIAAAAGCGMAMAVSPAGLSVLGKLPPELPRGALLSRGFVLAPRMIFSPVPREKAAATLRGILAGTTLVLEDEGLRLELGKWLPATRAAVLPPLVALPAPPATTAGAAPLVLAVGATAARAVAGRLPPGTAVALLDDTTPLPVLADAVARATRVVLWTDAGVGGEVARHLAGLRGVPVVGQAPSPLPQDGGGEAAVAALEALLTEGAELPPAPLPAWTAAGFAAELGLPPADAAAPADGGGLLARLLAMRLHGQPDPRRVGLLVEPQRPDAMLLAAAFARVAGPGRVFALNPPPGAALLPLGTALQAGVDSVLLDLGEDAAAGRAAMQRVLDCGLLPVPLVPRAGWTDAAGLARLRGMAAGKVAYVGPGPVPPGAALVLATGGAALPGADAVELQGPADPRRGRLATIFAANDDAFWRRPPAPALGYDRDPAAPGLAITQSLAVPHEAVPMLALALLLGCSRVLLPAAWRRLPALAAALAALGQAGIAVDAAPDVLLEMRA</sequence>
<organism evidence="1 2">
    <name type="scientific">Roseomonas haemaphysalidis</name>
    <dbReference type="NCBI Taxonomy" id="2768162"/>
    <lineage>
        <taxon>Bacteria</taxon>
        <taxon>Pseudomonadati</taxon>
        <taxon>Pseudomonadota</taxon>
        <taxon>Alphaproteobacteria</taxon>
        <taxon>Acetobacterales</taxon>
        <taxon>Roseomonadaceae</taxon>
        <taxon>Roseomonas</taxon>
    </lineage>
</organism>
<protein>
    <submittedName>
        <fullName evidence="1">Uncharacterized protein</fullName>
    </submittedName>
</protein>
<dbReference type="Proteomes" id="UP001518989">
    <property type="component" value="Unassembled WGS sequence"/>
</dbReference>